<evidence type="ECO:0000313" key="7">
    <source>
        <dbReference type="Proteomes" id="UP000316921"/>
    </source>
</evidence>
<organism evidence="6 7">
    <name type="scientific">Engelhardtia mirabilis</name>
    <dbReference type="NCBI Taxonomy" id="2528011"/>
    <lineage>
        <taxon>Bacteria</taxon>
        <taxon>Pseudomonadati</taxon>
        <taxon>Planctomycetota</taxon>
        <taxon>Planctomycetia</taxon>
        <taxon>Planctomycetia incertae sedis</taxon>
        <taxon>Engelhardtia</taxon>
    </lineage>
</organism>
<protein>
    <submittedName>
        <fullName evidence="6">NlpC/P60 family protein</fullName>
    </submittedName>
</protein>
<dbReference type="Pfam" id="PF00877">
    <property type="entry name" value="NLPC_P60"/>
    <property type="match status" value="1"/>
</dbReference>
<dbReference type="Proteomes" id="UP000316921">
    <property type="component" value="Chromosome"/>
</dbReference>
<keyword evidence="4" id="KW-0788">Thiol protease</keyword>
<evidence type="ECO:0000256" key="3">
    <source>
        <dbReference type="ARBA" id="ARBA00022801"/>
    </source>
</evidence>
<accession>A0A518BL66</accession>
<dbReference type="GO" id="GO:0008234">
    <property type="term" value="F:cysteine-type peptidase activity"/>
    <property type="evidence" value="ECO:0007669"/>
    <property type="project" value="UniProtKB-KW"/>
</dbReference>
<dbReference type="Gene3D" id="3.90.1720.10">
    <property type="entry name" value="endopeptidase domain like (from Nostoc punctiforme)"/>
    <property type="match status" value="1"/>
</dbReference>
<evidence type="ECO:0000256" key="1">
    <source>
        <dbReference type="ARBA" id="ARBA00007074"/>
    </source>
</evidence>
<dbReference type="PROSITE" id="PS51935">
    <property type="entry name" value="NLPC_P60"/>
    <property type="match status" value="1"/>
</dbReference>
<evidence type="ECO:0000313" key="6">
    <source>
        <dbReference type="EMBL" id="QDU67719.1"/>
    </source>
</evidence>
<dbReference type="EMBL" id="CP036287">
    <property type="protein sequence ID" value="QDU67719.1"/>
    <property type="molecule type" value="Genomic_DNA"/>
</dbReference>
<dbReference type="GO" id="GO:0006508">
    <property type="term" value="P:proteolysis"/>
    <property type="evidence" value="ECO:0007669"/>
    <property type="project" value="UniProtKB-KW"/>
</dbReference>
<keyword evidence="3" id="KW-0378">Hydrolase</keyword>
<proteinExistence type="inferred from homology"/>
<comment type="similarity">
    <text evidence="1">Belongs to the peptidase C40 family.</text>
</comment>
<dbReference type="InterPro" id="IPR000064">
    <property type="entry name" value="NLP_P60_dom"/>
</dbReference>
<evidence type="ECO:0000259" key="5">
    <source>
        <dbReference type="PROSITE" id="PS51935"/>
    </source>
</evidence>
<name>A0A518BL66_9BACT</name>
<sequence>MNDSTRIAAAEAALGYIGTPFHHQGRVPGVGLDCAGIALAAYAAQGVELPTIDAYPSDPPPELLRTWLEQLATEVDGPEVGGLVLLRVGGPLAGARHLGLFVDGGRFVHVMRDFKVQTQVLDPKWLRRVDSYWRAA</sequence>
<feature type="domain" description="NlpC/P60" evidence="5">
    <location>
        <begin position="3"/>
        <end position="136"/>
    </location>
</feature>
<reference evidence="6 7" key="1">
    <citation type="submission" date="2019-02" db="EMBL/GenBank/DDBJ databases">
        <title>Deep-cultivation of Planctomycetes and their phenomic and genomic characterization uncovers novel biology.</title>
        <authorList>
            <person name="Wiegand S."/>
            <person name="Jogler M."/>
            <person name="Boedeker C."/>
            <person name="Pinto D."/>
            <person name="Vollmers J."/>
            <person name="Rivas-Marin E."/>
            <person name="Kohn T."/>
            <person name="Peeters S.H."/>
            <person name="Heuer A."/>
            <person name="Rast P."/>
            <person name="Oberbeckmann S."/>
            <person name="Bunk B."/>
            <person name="Jeske O."/>
            <person name="Meyerdierks A."/>
            <person name="Storesund J.E."/>
            <person name="Kallscheuer N."/>
            <person name="Luecker S."/>
            <person name="Lage O.M."/>
            <person name="Pohl T."/>
            <person name="Merkel B.J."/>
            <person name="Hornburger P."/>
            <person name="Mueller R.-W."/>
            <person name="Bruemmer F."/>
            <person name="Labrenz M."/>
            <person name="Spormann A.M."/>
            <person name="Op den Camp H."/>
            <person name="Overmann J."/>
            <person name="Amann R."/>
            <person name="Jetten M.S.M."/>
            <person name="Mascher T."/>
            <person name="Medema M.H."/>
            <person name="Devos D.P."/>
            <person name="Kaster A.-K."/>
            <person name="Ovreas L."/>
            <person name="Rohde M."/>
            <person name="Galperin M.Y."/>
            <person name="Jogler C."/>
        </authorList>
    </citation>
    <scope>NUCLEOTIDE SEQUENCE [LARGE SCALE GENOMIC DNA]</scope>
    <source>
        <strain evidence="6 7">Pla133</strain>
    </source>
</reference>
<evidence type="ECO:0000256" key="4">
    <source>
        <dbReference type="ARBA" id="ARBA00022807"/>
    </source>
</evidence>
<evidence type="ECO:0000256" key="2">
    <source>
        <dbReference type="ARBA" id="ARBA00022670"/>
    </source>
</evidence>
<gene>
    <name evidence="6" type="ORF">Pla133_28070</name>
</gene>
<dbReference type="AlphaFoldDB" id="A0A518BL66"/>
<dbReference type="InterPro" id="IPR038765">
    <property type="entry name" value="Papain-like_cys_pep_sf"/>
</dbReference>
<keyword evidence="7" id="KW-1185">Reference proteome</keyword>
<dbReference type="KEGG" id="pbap:Pla133_28070"/>
<keyword evidence="2" id="KW-0645">Protease</keyword>
<dbReference type="RefSeq" id="WP_419191508.1">
    <property type="nucleotide sequence ID" value="NZ_CP036287.1"/>
</dbReference>
<dbReference type="SUPFAM" id="SSF54001">
    <property type="entry name" value="Cysteine proteinases"/>
    <property type="match status" value="1"/>
</dbReference>